<reference evidence="2" key="1">
    <citation type="submission" date="2023-06" db="EMBL/GenBank/DDBJ databases">
        <authorList>
            <consortium name="Lawrence Berkeley National Laboratory"/>
            <person name="Ahrendt S."/>
            <person name="Sahu N."/>
            <person name="Indic B."/>
            <person name="Wong-Bajracharya J."/>
            <person name="Merenyi Z."/>
            <person name="Ke H.-M."/>
            <person name="Monk M."/>
            <person name="Kocsube S."/>
            <person name="Drula E."/>
            <person name="Lipzen A."/>
            <person name="Balint B."/>
            <person name="Henrissat B."/>
            <person name="Andreopoulos B."/>
            <person name="Martin F.M."/>
            <person name="Harder C.B."/>
            <person name="Rigling D."/>
            <person name="Ford K.L."/>
            <person name="Foster G.D."/>
            <person name="Pangilinan J."/>
            <person name="Papanicolaou A."/>
            <person name="Barry K."/>
            <person name="LaButti K."/>
            <person name="Viragh M."/>
            <person name="Koriabine M."/>
            <person name="Yan M."/>
            <person name="Riley R."/>
            <person name="Champramary S."/>
            <person name="Plett K.L."/>
            <person name="Tsai I.J."/>
            <person name="Slot J."/>
            <person name="Sipos G."/>
            <person name="Plett J."/>
            <person name="Nagy L.G."/>
            <person name="Grigoriev I.V."/>
        </authorList>
    </citation>
    <scope>NUCLEOTIDE SEQUENCE</scope>
    <source>
        <strain evidence="2">FPL87.14</strain>
    </source>
</reference>
<evidence type="ECO:0000313" key="3">
    <source>
        <dbReference type="Proteomes" id="UP001175226"/>
    </source>
</evidence>
<sequence length="78" mass="8613">MSARRSWLLLSTHALVDSAAMTVIVYNEPSRSCTSIYLSYINGDGQSIQSSGLSHQITRILLFMVNMHNILALTRISG</sequence>
<protein>
    <recommendedName>
        <fullName evidence="4">Secreted protein</fullName>
    </recommendedName>
</protein>
<name>A0AA39MSD6_9AGAR</name>
<proteinExistence type="predicted"/>
<keyword evidence="1" id="KW-0732">Signal</keyword>
<organism evidence="2 3">
    <name type="scientific">Armillaria borealis</name>
    <dbReference type="NCBI Taxonomy" id="47425"/>
    <lineage>
        <taxon>Eukaryota</taxon>
        <taxon>Fungi</taxon>
        <taxon>Dikarya</taxon>
        <taxon>Basidiomycota</taxon>
        <taxon>Agaricomycotina</taxon>
        <taxon>Agaricomycetes</taxon>
        <taxon>Agaricomycetidae</taxon>
        <taxon>Agaricales</taxon>
        <taxon>Marasmiineae</taxon>
        <taxon>Physalacriaceae</taxon>
        <taxon>Armillaria</taxon>
    </lineage>
</organism>
<keyword evidence="3" id="KW-1185">Reference proteome</keyword>
<dbReference type="EMBL" id="JAUEPT010000018">
    <property type="protein sequence ID" value="KAK0444872.1"/>
    <property type="molecule type" value="Genomic_DNA"/>
</dbReference>
<evidence type="ECO:0008006" key="4">
    <source>
        <dbReference type="Google" id="ProtNLM"/>
    </source>
</evidence>
<comment type="caution">
    <text evidence="2">The sequence shown here is derived from an EMBL/GenBank/DDBJ whole genome shotgun (WGS) entry which is preliminary data.</text>
</comment>
<feature type="signal peptide" evidence="1">
    <location>
        <begin position="1"/>
        <end position="18"/>
    </location>
</feature>
<feature type="non-terminal residue" evidence="2">
    <location>
        <position position="1"/>
    </location>
</feature>
<dbReference type="Proteomes" id="UP001175226">
    <property type="component" value="Unassembled WGS sequence"/>
</dbReference>
<evidence type="ECO:0000256" key="1">
    <source>
        <dbReference type="SAM" id="SignalP"/>
    </source>
</evidence>
<feature type="chain" id="PRO_5041439222" description="Secreted protein" evidence="1">
    <location>
        <begin position="19"/>
        <end position="78"/>
    </location>
</feature>
<dbReference type="AlphaFoldDB" id="A0AA39MSD6"/>
<gene>
    <name evidence="2" type="ORF">EV421DRAFT_1800209</name>
</gene>
<accession>A0AA39MSD6</accession>
<evidence type="ECO:0000313" key="2">
    <source>
        <dbReference type="EMBL" id="KAK0444872.1"/>
    </source>
</evidence>